<protein>
    <submittedName>
        <fullName evidence="1">Uncharacterized protein</fullName>
    </submittedName>
</protein>
<comment type="caution">
    <text evidence="1">The sequence shown here is derived from an EMBL/GenBank/DDBJ whole genome shotgun (WGS) entry which is preliminary data.</text>
</comment>
<dbReference type="EMBL" id="RJTM01000002">
    <property type="protein sequence ID" value="RNL95169.1"/>
    <property type="molecule type" value="Genomic_DNA"/>
</dbReference>
<evidence type="ECO:0000313" key="2">
    <source>
        <dbReference type="Proteomes" id="UP000267469"/>
    </source>
</evidence>
<gene>
    <name evidence="1" type="ORF">ED312_00790</name>
</gene>
<organism evidence="1 2">
    <name type="scientific">Sinomicrobium pectinilyticum</name>
    <dbReference type="NCBI Taxonomy" id="1084421"/>
    <lineage>
        <taxon>Bacteria</taxon>
        <taxon>Pseudomonadati</taxon>
        <taxon>Bacteroidota</taxon>
        <taxon>Flavobacteriia</taxon>
        <taxon>Flavobacteriales</taxon>
        <taxon>Flavobacteriaceae</taxon>
        <taxon>Sinomicrobium</taxon>
    </lineage>
</organism>
<dbReference type="AlphaFoldDB" id="A0A3N0F593"/>
<sequence>MFILRLLKSSSLEIKACAEPAEVEVILISIGIGGFESSSGLAADVVSYRRLQVFPLKLQTKQKMSDYQ</sequence>
<dbReference type="Proteomes" id="UP000267469">
    <property type="component" value="Unassembled WGS sequence"/>
</dbReference>
<reference evidence="1 2" key="1">
    <citation type="submission" date="2018-10" db="EMBL/GenBank/DDBJ databases">
        <title>Sinomicrobium pectinilyticum sp. nov., a pectinase-producing bacterium isolated from alkaline and saline soil, and emended description of the genus Sinomicrobium.</title>
        <authorList>
            <person name="Cheng B."/>
            <person name="Li C."/>
            <person name="Lai Q."/>
            <person name="Du M."/>
            <person name="Shao Z."/>
            <person name="Xu P."/>
            <person name="Yang C."/>
        </authorList>
    </citation>
    <scope>NUCLEOTIDE SEQUENCE [LARGE SCALE GENOMIC DNA]</scope>
    <source>
        <strain evidence="1 2">5DNS001</strain>
    </source>
</reference>
<name>A0A3N0F593_SINP1</name>
<keyword evidence="2" id="KW-1185">Reference proteome</keyword>
<evidence type="ECO:0000313" key="1">
    <source>
        <dbReference type="EMBL" id="RNL95169.1"/>
    </source>
</evidence>
<proteinExistence type="predicted"/>
<accession>A0A3N0F593</accession>